<keyword evidence="3" id="KW-1185">Reference proteome</keyword>
<reference evidence="2 3" key="1">
    <citation type="submission" date="2024-04" db="EMBL/GenBank/DDBJ databases">
        <title>whole genome sequencing of Lutimonas vermicola strain IMCC1616.</title>
        <authorList>
            <person name="Bae S.S."/>
        </authorList>
    </citation>
    <scope>NUCLEOTIDE SEQUENCE [LARGE SCALE GENOMIC DNA]</scope>
    <source>
        <strain evidence="2 3">IMCC1616</strain>
    </source>
</reference>
<evidence type="ECO:0000313" key="3">
    <source>
        <dbReference type="Proteomes" id="UP001474120"/>
    </source>
</evidence>
<dbReference type="InterPro" id="IPR002625">
    <property type="entry name" value="Smr_dom"/>
</dbReference>
<evidence type="ECO:0000259" key="1">
    <source>
        <dbReference type="PROSITE" id="PS50828"/>
    </source>
</evidence>
<accession>A0ABU9L0S6</accession>
<comment type="caution">
    <text evidence="2">The sequence shown here is derived from an EMBL/GenBank/DDBJ whole genome shotgun (WGS) entry which is preliminary data.</text>
</comment>
<dbReference type="PROSITE" id="PS50828">
    <property type="entry name" value="SMR"/>
    <property type="match status" value="1"/>
</dbReference>
<dbReference type="InterPro" id="IPR036063">
    <property type="entry name" value="Smr_dom_sf"/>
</dbReference>
<gene>
    <name evidence="2" type="ORF">AABB81_03585</name>
</gene>
<protein>
    <submittedName>
        <fullName evidence="2">Smr/MutS family protein</fullName>
    </submittedName>
</protein>
<organism evidence="2 3">
    <name type="scientific">Lutimonas vermicola</name>
    <dbReference type="NCBI Taxonomy" id="414288"/>
    <lineage>
        <taxon>Bacteria</taxon>
        <taxon>Pseudomonadati</taxon>
        <taxon>Bacteroidota</taxon>
        <taxon>Flavobacteriia</taxon>
        <taxon>Flavobacteriales</taxon>
        <taxon>Flavobacteriaceae</taxon>
        <taxon>Lutimonas</taxon>
    </lineage>
</organism>
<dbReference type="RefSeq" id="WP_342158681.1">
    <property type="nucleotide sequence ID" value="NZ_JBCDNA010000001.1"/>
</dbReference>
<sequence>MKLKNRFNIGDQVSVINDTMTGNIVGIDQDTIEIECTDGFLYTFNAAELILRKEWVPIIKHDMKDEVKESKSSPKKSFRSRKGTVVKEVDLHIHELVDYEKGMSNYDKLSLQLRTAQDELERAISKNHQKIIFIHGRGEGVLKTELRGLLAKYPVIFHDASYTEYGQGATEVLIFQNKI</sequence>
<feature type="domain" description="Smr" evidence="1">
    <location>
        <begin position="117"/>
        <end position="175"/>
    </location>
</feature>
<dbReference type="Proteomes" id="UP001474120">
    <property type="component" value="Unassembled WGS sequence"/>
</dbReference>
<name>A0ABU9L0S6_9FLAO</name>
<evidence type="ECO:0000313" key="2">
    <source>
        <dbReference type="EMBL" id="MEL4454961.1"/>
    </source>
</evidence>
<dbReference type="Gene3D" id="3.30.1370.110">
    <property type="match status" value="1"/>
</dbReference>
<dbReference type="Pfam" id="PF01713">
    <property type="entry name" value="Smr"/>
    <property type="match status" value="1"/>
</dbReference>
<dbReference type="EMBL" id="JBCDNA010000001">
    <property type="protein sequence ID" value="MEL4454961.1"/>
    <property type="molecule type" value="Genomic_DNA"/>
</dbReference>
<proteinExistence type="predicted"/>